<accession>A0A4Y2IPZ6</accession>
<comment type="caution">
    <text evidence="1">The sequence shown here is derived from an EMBL/GenBank/DDBJ whole genome shotgun (WGS) entry which is preliminary data.</text>
</comment>
<keyword evidence="2" id="KW-1185">Reference proteome</keyword>
<reference evidence="1 2" key="1">
    <citation type="journal article" date="2019" name="Sci. Rep.">
        <title>Orb-weaving spider Araneus ventricosus genome elucidates the spidroin gene catalogue.</title>
        <authorList>
            <person name="Kono N."/>
            <person name="Nakamura H."/>
            <person name="Ohtoshi R."/>
            <person name="Moran D.A.P."/>
            <person name="Shinohara A."/>
            <person name="Yoshida Y."/>
            <person name="Fujiwara M."/>
            <person name="Mori M."/>
            <person name="Tomita M."/>
            <person name="Arakawa K."/>
        </authorList>
    </citation>
    <scope>NUCLEOTIDE SEQUENCE [LARGE SCALE GENOMIC DNA]</scope>
</reference>
<dbReference type="EMBL" id="BGPR01002841">
    <property type="protein sequence ID" value="GBM79797.1"/>
    <property type="molecule type" value="Genomic_DNA"/>
</dbReference>
<protein>
    <submittedName>
        <fullName evidence="1">Uncharacterized protein</fullName>
    </submittedName>
</protein>
<dbReference type="Proteomes" id="UP000499080">
    <property type="component" value="Unassembled WGS sequence"/>
</dbReference>
<sequence>MSMNISVAFGYNGTNLNVRKYGDFIRLLEKSLVSHYSGFICLLHMNEFVRIGKDLEKCEKRPVARFHWNPTRLHEFSVTDETYLFRVIAAVSTGIFPKGLINKPPSKMPGAPRLTCANPNLCFSGISF</sequence>
<organism evidence="1 2">
    <name type="scientific">Araneus ventricosus</name>
    <name type="common">Orbweaver spider</name>
    <name type="synonym">Epeira ventricosa</name>
    <dbReference type="NCBI Taxonomy" id="182803"/>
    <lineage>
        <taxon>Eukaryota</taxon>
        <taxon>Metazoa</taxon>
        <taxon>Ecdysozoa</taxon>
        <taxon>Arthropoda</taxon>
        <taxon>Chelicerata</taxon>
        <taxon>Arachnida</taxon>
        <taxon>Araneae</taxon>
        <taxon>Araneomorphae</taxon>
        <taxon>Entelegynae</taxon>
        <taxon>Araneoidea</taxon>
        <taxon>Araneidae</taxon>
        <taxon>Araneus</taxon>
    </lineage>
</organism>
<evidence type="ECO:0000313" key="1">
    <source>
        <dbReference type="EMBL" id="GBM79797.1"/>
    </source>
</evidence>
<gene>
    <name evidence="1" type="ORF">AVEN_29259_1</name>
</gene>
<name>A0A4Y2IPZ6_ARAVE</name>
<evidence type="ECO:0000313" key="2">
    <source>
        <dbReference type="Proteomes" id="UP000499080"/>
    </source>
</evidence>
<dbReference type="AlphaFoldDB" id="A0A4Y2IPZ6"/>
<proteinExistence type="predicted"/>